<evidence type="ECO:0000256" key="3">
    <source>
        <dbReference type="ARBA" id="ARBA00022960"/>
    </source>
</evidence>
<dbReference type="InterPro" id="IPR001182">
    <property type="entry name" value="FtsW/RodA"/>
</dbReference>
<keyword evidence="5 7" id="KW-0472">Membrane</keyword>
<feature type="transmembrane region" description="Helical" evidence="7">
    <location>
        <begin position="429"/>
        <end position="448"/>
    </location>
</feature>
<protein>
    <submittedName>
        <fullName evidence="8">FtsW/RodA/SpoVE family cell cycle protein</fullName>
    </submittedName>
</protein>
<feature type="transmembrane region" description="Helical" evidence="7">
    <location>
        <begin position="231"/>
        <end position="248"/>
    </location>
</feature>
<keyword evidence="9" id="KW-1185">Reference proteome</keyword>
<dbReference type="EMBL" id="JBHUEA010000003">
    <property type="protein sequence ID" value="MFD1720478.1"/>
    <property type="molecule type" value="Genomic_DNA"/>
</dbReference>
<evidence type="ECO:0000313" key="8">
    <source>
        <dbReference type="EMBL" id="MFD1720478.1"/>
    </source>
</evidence>
<dbReference type="RefSeq" id="WP_377931841.1">
    <property type="nucleotide sequence ID" value="NZ_JBHUEA010000003.1"/>
</dbReference>
<comment type="subcellular location">
    <subcellularLocation>
        <location evidence="1">Membrane</location>
        <topology evidence="1">Multi-pass membrane protein</topology>
    </subcellularLocation>
</comment>
<keyword evidence="4 7" id="KW-1133">Transmembrane helix</keyword>
<evidence type="ECO:0000256" key="2">
    <source>
        <dbReference type="ARBA" id="ARBA00022692"/>
    </source>
</evidence>
<keyword evidence="3" id="KW-0133">Cell shape</keyword>
<feature type="transmembrane region" description="Helical" evidence="7">
    <location>
        <begin position="31"/>
        <end position="54"/>
    </location>
</feature>
<dbReference type="Pfam" id="PF01098">
    <property type="entry name" value="FTSW_RODA_SPOVE"/>
    <property type="match status" value="1"/>
</dbReference>
<proteinExistence type="predicted"/>
<evidence type="ECO:0000256" key="7">
    <source>
        <dbReference type="SAM" id="Phobius"/>
    </source>
</evidence>
<organism evidence="8 9">
    <name type="scientific">Amnibacterium endophyticum</name>
    <dbReference type="NCBI Taxonomy" id="2109337"/>
    <lineage>
        <taxon>Bacteria</taxon>
        <taxon>Bacillati</taxon>
        <taxon>Actinomycetota</taxon>
        <taxon>Actinomycetes</taxon>
        <taxon>Micrococcales</taxon>
        <taxon>Microbacteriaceae</taxon>
        <taxon>Amnibacterium</taxon>
    </lineage>
</organism>
<name>A0ABW4LCI4_9MICO</name>
<feature type="transmembrane region" description="Helical" evidence="7">
    <location>
        <begin position="60"/>
        <end position="81"/>
    </location>
</feature>
<evidence type="ECO:0000256" key="6">
    <source>
        <dbReference type="SAM" id="MobiDB-lite"/>
    </source>
</evidence>
<reference evidence="9" key="1">
    <citation type="journal article" date="2019" name="Int. J. Syst. Evol. Microbiol.">
        <title>The Global Catalogue of Microorganisms (GCM) 10K type strain sequencing project: providing services to taxonomists for standard genome sequencing and annotation.</title>
        <authorList>
            <consortium name="The Broad Institute Genomics Platform"/>
            <consortium name="The Broad Institute Genome Sequencing Center for Infectious Disease"/>
            <person name="Wu L."/>
            <person name="Ma J."/>
        </authorList>
    </citation>
    <scope>NUCLEOTIDE SEQUENCE [LARGE SCALE GENOMIC DNA]</scope>
    <source>
        <strain evidence="9">CGMCC 1.12471</strain>
    </source>
</reference>
<accession>A0ABW4LCI4</accession>
<feature type="transmembrane region" description="Helical" evidence="7">
    <location>
        <begin position="363"/>
        <end position="384"/>
    </location>
</feature>
<feature type="transmembrane region" description="Helical" evidence="7">
    <location>
        <begin position="396"/>
        <end position="417"/>
    </location>
</feature>
<feature type="transmembrane region" description="Helical" evidence="7">
    <location>
        <begin position="125"/>
        <end position="142"/>
    </location>
</feature>
<dbReference type="PANTHER" id="PTHR30474:SF3">
    <property type="entry name" value="PEPTIDOGLYCAN GLYCOSYLTRANSFERASE RODA"/>
    <property type="match status" value="1"/>
</dbReference>
<evidence type="ECO:0000256" key="5">
    <source>
        <dbReference type="ARBA" id="ARBA00023136"/>
    </source>
</evidence>
<feature type="transmembrane region" description="Helical" evidence="7">
    <location>
        <begin position="193"/>
        <end position="210"/>
    </location>
</feature>
<evidence type="ECO:0000313" key="9">
    <source>
        <dbReference type="Proteomes" id="UP001597347"/>
    </source>
</evidence>
<keyword evidence="2 7" id="KW-0812">Transmembrane</keyword>
<sequence>MADAQATTTLQRSPAPTAVQRSSQRLRNTELGLLLLALAVAGSAIVLVQLGALGHVDGHIATLGAGLAVLVLALHVVLRFIARDADPFILPIATALNGIGIAEIYRIDISPTGVREGWDDGTKQILWTALGIGAAILVLFLVRNHRMLQRYTYIAMLVSIVLLILPLVPGLRLRNAAANVWVSVGPLNFQPGEIAKITLAVFFAGFLVARRDSLAMVGRKVLFVQLPRGRDLGPILVVWVLALGVIVFEHDLGTGLLLFGMFVAMLYVATGRTSWIVLGLLLAAVGAYAATRVLSYVQGRVTNWLDAFQGDLYYQVGGSFQVANGIFGLAHGGLFGTGLGQGRPDITPAANSDFIVASLGEELGLVGVFAILCLYLLFISRGFRIGYSGPDDFGKLLAVGLAFVIALQCFIVIGGVMRVIPNTGLTTPFLAAGGSSLIANWMIAALLLRISDTIRSGPRVVI</sequence>
<gene>
    <name evidence="8" type="ORF">ACFSBI_02860</name>
</gene>
<feature type="transmembrane region" description="Helical" evidence="7">
    <location>
        <begin position="88"/>
        <end position="105"/>
    </location>
</feature>
<evidence type="ECO:0000256" key="4">
    <source>
        <dbReference type="ARBA" id="ARBA00022989"/>
    </source>
</evidence>
<feature type="region of interest" description="Disordered" evidence="6">
    <location>
        <begin position="1"/>
        <end position="22"/>
    </location>
</feature>
<feature type="transmembrane region" description="Helical" evidence="7">
    <location>
        <begin position="154"/>
        <end position="173"/>
    </location>
</feature>
<feature type="transmembrane region" description="Helical" evidence="7">
    <location>
        <begin position="277"/>
        <end position="297"/>
    </location>
</feature>
<evidence type="ECO:0000256" key="1">
    <source>
        <dbReference type="ARBA" id="ARBA00004141"/>
    </source>
</evidence>
<feature type="transmembrane region" description="Helical" evidence="7">
    <location>
        <begin position="254"/>
        <end position="270"/>
    </location>
</feature>
<comment type="caution">
    <text evidence="8">The sequence shown here is derived from an EMBL/GenBank/DDBJ whole genome shotgun (WGS) entry which is preliminary data.</text>
</comment>
<dbReference type="PANTHER" id="PTHR30474">
    <property type="entry name" value="CELL CYCLE PROTEIN"/>
    <property type="match status" value="1"/>
</dbReference>
<dbReference type="Proteomes" id="UP001597347">
    <property type="component" value="Unassembled WGS sequence"/>
</dbReference>